<feature type="region of interest" description="Disordered" evidence="1">
    <location>
        <begin position="1"/>
        <end position="20"/>
    </location>
</feature>
<accession>A0ABT2CW31</accession>
<evidence type="ECO:0000256" key="1">
    <source>
        <dbReference type="SAM" id="MobiDB-lite"/>
    </source>
</evidence>
<protein>
    <submittedName>
        <fullName evidence="2">Uncharacterized protein</fullName>
    </submittedName>
</protein>
<keyword evidence="3" id="KW-1185">Reference proteome</keyword>
<sequence>MQTANLQQQTVEERKNNAREQSAIFPTKLALVRWMSGAEPQLHHSQPPLRAAWLAKAQRDFQAWLDDGGFVQHDD</sequence>
<proteinExistence type="predicted"/>
<comment type="caution">
    <text evidence="2">The sequence shown here is derived from an EMBL/GenBank/DDBJ whole genome shotgun (WGS) entry which is preliminary data.</text>
</comment>
<name>A0ABT2CW31_9BURK</name>
<evidence type="ECO:0000313" key="3">
    <source>
        <dbReference type="Proteomes" id="UP001204621"/>
    </source>
</evidence>
<dbReference type="RefSeq" id="WP_258811356.1">
    <property type="nucleotide sequence ID" value="NZ_JANUGU010000002.1"/>
</dbReference>
<dbReference type="Proteomes" id="UP001204621">
    <property type="component" value="Unassembled WGS sequence"/>
</dbReference>
<dbReference type="EMBL" id="JANUGU010000002">
    <property type="protein sequence ID" value="MCS0658168.1"/>
    <property type="molecule type" value="Genomic_DNA"/>
</dbReference>
<evidence type="ECO:0000313" key="2">
    <source>
        <dbReference type="EMBL" id="MCS0658168.1"/>
    </source>
</evidence>
<feature type="compositionally biased region" description="Polar residues" evidence="1">
    <location>
        <begin position="1"/>
        <end position="10"/>
    </location>
</feature>
<gene>
    <name evidence="2" type="ORF">NX778_08835</name>
</gene>
<reference evidence="2 3" key="1">
    <citation type="submission" date="2022-08" db="EMBL/GenBank/DDBJ databases">
        <title>Reclassification of Massilia species as members of the genera Telluria, Duganella, Pseudoduganella, Mokoshia gen. nov. and Zemynaea gen. nov. using orthogonal and non-orthogonal genome-based approaches.</title>
        <authorList>
            <person name="Bowman J.P."/>
        </authorList>
    </citation>
    <scope>NUCLEOTIDE SEQUENCE [LARGE SCALE GENOMIC DNA]</scope>
    <source>
        <strain evidence="2 3">JCM 31606</strain>
    </source>
</reference>
<organism evidence="2 3">
    <name type="scientific">Massilia terrae</name>
    <dbReference type="NCBI Taxonomy" id="1811224"/>
    <lineage>
        <taxon>Bacteria</taxon>
        <taxon>Pseudomonadati</taxon>
        <taxon>Pseudomonadota</taxon>
        <taxon>Betaproteobacteria</taxon>
        <taxon>Burkholderiales</taxon>
        <taxon>Oxalobacteraceae</taxon>
        <taxon>Telluria group</taxon>
        <taxon>Massilia</taxon>
    </lineage>
</organism>